<dbReference type="PANTHER" id="PTHR43280">
    <property type="entry name" value="ARAC-FAMILY TRANSCRIPTIONAL REGULATOR"/>
    <property type="match status" value="1"/>
</dbReference>
<dbReference type="InterPro" id="IPR020449">
    <property type="entry name" value="Tscrpt_reg_AraC-type_HTH"/>
</dbReference>
<keyword evidence="6" id="KW-1185">Reference proteome</keyword>
<reference evidence="5 6" key="1">
    <citation type="submission" date="2020-07" db="EMBL/GenBank/DDBJ databases">
        <title>Vallitalea guaymasensis genome.</title>
        <authorList>
            <person name="Postec A."/>
        </authorList>
    </citation>
    <scope>NUCLEOTIDE SEQUENCE [LARGE SCALE GENOMIC DNA]</scope>
    <source>
        <strain evidence="5 6">Ra1766G1</strain>
    </source>
</reference>
<dbReference type="SUPFAM" id="SSF51215">
    <property type="entry name" value="Regulatory protein AraC"/>
    <property type="match status" value="1"/>
</dbReference>
<dbReference type="SMART" id="SM00342">
    <property type="entry name" value="HTH_ARAC"/>
    <property type="match status" value="1"/>
</dbReference>
<dbReference type="KEGG" id="vgu:HYG85_14600"/>
<dbReference type="InterPro" id="IPR018062">
    <property type="entry name" value="HTH_AraC-typ_CS"/>
</dbReference>
<dbReference type="Pfam" id="PF02311">
    <property type="entry name" value="AraC_binding"/>
    <property type="match status" value="1"/>
</dbReference>
<dbReference type="InterPro" id="IPR009057">
    <property type="entry name" value="Homeodomain-like_sf"/>
</dbReference>
<keyword evidence="2" id="KW-0238">DNA-binding</keyword>
<keyword evidence="1" id="KW-0805">Transcription regulation</keyword>
<dbReference type="EMBL" id="CP058561">
    <property type="protein sequence ID" value="QUH30076.1"/>
    <property type="molecule type" value="Genomic_DNA"/>
</dbReference>
<accession>A0A8J8MBT4</accession>
<proteinExistence type="predicted"/>
<dbReference type="InterPro" id="IPR003313">
    <property type="entry name" value="AraC-bd"/>
</dbReference>
<dbReference type="PANTHER" id="PTHR43280:SF30">
    <property type="entry name" value="MMSAB OPERON REGULATORY PROTEIN"/>
    <property type="match status" value="1"/>
</dbReference>
<dbReference type="AlphaFoldDB" id="A0A8J8MBT4"/>
<evidence type="ECO:0000259" key="4">
    <source>
        <dbReference type="PROSITE" id="PS01124"/>
    </source>
</evidence>
<dbReference type="Gene3D" id="1.10.10.60">
    <property type="entry name" value="Homeodomain-like"/>
    <property type="match status" value="2"/>
</dbReference>
<dbReference type="CDD" id="cd06986">
    <property type="entry name" value="cupin_MmsR-like_N"/>
    <property type="match status" value="1"/>
</dbReference>
<dbReference type="RefSeq" id="WP_212690300.1">
    <property type="nucleotide sequence ID" value="NZ_CP058561.1"/>
</dbReference>
<dbReference type="SUPFAM" id="SSF46689">
    <property type="entry name" value="Homeodomain-like"/>
    <property type="match status" value="2"/>
</dbReference>
<evidence type="ECO:0000256" key="1">
    <source>
        <dbReference type="ARBA" id="ARBA00023015"/>
    </source>
</evidence>
<name>A0A8J8MBT4_9FIRM</name>
<dbReference type="PROSITE" id="PS00041">
    <property type="entry name" value="HTH_ARAC_FAMILY_1"/>
    <property type="match status" value="1"/>
</dbReference>
<dbReference type="Gene3D" id="2.60.120.280">
    <property type="entry name" value="Regulatory protein AraC"/>
    <property type="match status" value="1"/>
</dbReference>
<keyword evidence="3" id="KW-0804">Transcription</keyword>
<protein>
    <submittedName>
        <fullName evidence="5">AraC family transcriptional regulator</fullName>
    </submittedName>
</protein>
<evidence type="ECO:0000256" key="3">
    <source>
        <dbReference type="ARBA" id="ARBA00023163"/>
    </source>
</evidence>
<dbReference type="InterPro" id="IPR018060">
    <property type="entry name" value="HTH_AraC"/>
</dbReference>
<dbReference type="Proteomes" id="UP000677305">
    <property type="component" value="Chromosome"/>
</dbReference>
<evidence type="ECO:0000313" key="6">
    <source>
        <dbReference type="Proteomes" id="UP000677305"/>
    </source>
</evidence>
<dbReference type="InterPro" id="IPR037923">
    <property type="entry name" value="HTH-like"/>
</dbReference>
<dbReference type="GO" id="GO:0043565">
    <property type="term" value="F:sequence-specific DNA binding"/>
    <property type="evidence" value="ECO:0007669"/>
    <property type="project" value="InterPro"/>
</dbReference>
<dbReference type="PRINTS" id="PR00032">
    <property type="entry name" value="HTHARAC"/>
</dbReference>
<evidence type="ECO:0000256" key="2">
    <source>
        <dbReference type="ARBA" id="ARBA00023125"/>
    </source>
</evidence>
<dbReference type="GO" id="GO:0003700">
    <property type="term" value="F:DNA-binding transcription factor activity"/>
    <property type="evidence" value="ECO:0007669"/>
    <property type="project" value="InterPro"/>
</dbReference>
<dbReference type="PROSITE" id="PS01124">
    <property type="entry name" value="HTH_ARAC_FAMILY_2"/>
    <property type="match status" value="1"/>
</dbReference>
<organism evidence="5 6">
    <name type="scientific">Vallitalea guaymasensis</name>
    <dbReference type="NCBI Taxonomy" id="1185412"/>
    <lineage>
        <taxon>Bacteria</taxon>
        <taxon>Bacillati</taxon>
        <taxon>Bacillota</taxon>
        <taxon>Clostridia</taxon>
        <taxon>Lachnospirales</taxon>
        <taxon>Vallitaleaceae</taxon>
        <taxon>Vallitalea</taxon>
    </lineage>
</organism>
<evidence type="ECO:0000313" key="5">
    <source>
        <dbReference type="EMBL" id="QUH30076.1"/>
    </source>
</evidence>
<feature type="domain" description="HTH araC/xylS-type" evidence="4">
    <location>
        <begin position="167"/>
        <end position="265"/>
    </location>
</feature>
<gene>
    <name evidence="5" type="ORF">HYG85_14600</name>
</gene>
<dbReference type="Pfam" id="PF12833">
    <property type="entry name" value="HTH_18"/>
    <property type="match status" value="1"/>
</dbReference>
<sequence length="272" mass="31997">MQYDYEAYSTDLIFYHSGAEVCKPSHSYGPAIRDHYLIHFIINGKGIYKVGDKIYELSKGNAFLICPNVITYYKADKEKPWSYMWVGFNGQKAKDYLQKANLDNKNLIFNFKNDSIQEILKQLNNCNQLSVCKDFNLLGYLYLLLGKMIEESLNIDNEKEIKNNYVEEAIIYIKANYSRNITIIDIAKYLSLNRSYLYILFQQQLRTSPQQYLIEYRINKACELMESTRLTISQISRSVGYNDPLMFSKIFKKYKGLSPKYYRNSIQISEKK</sequence>